<dbReference type="InterPro" id="IPR000742">
    <property type="entry name" value="EGF"/>
</dbReference>
<feature type="region of interest" description="Disordered" evidence="9">
    <location>
        <begin position="644"/>
        <end position="760"/>
    </location>
</feature>
<feature type="compositionally biased region" description="Polar residues" evidence="9">
    <location>
        <begin position="651"/>
        <end position="661"/>
    </location>
</feature>
<dbReference type="Pfam" id="PF00200">
    <property type="entry name" value="Disintegrin"/>
    <property type="match status" value="1"/>
</dbReference>
<dbReference type="InterPro" id="IPR034027">
    <property type="entry name" value="Reprolysin_adamalysin"/>
</dbReference>
<evidence type="ECO:0000256" key="10">
    <source>
        <dbReference type="SAM" id="Phobius"/>
    </source>
</evidence>
<dbReference type="Pfam" id="PF01562">
    <property type="entry name" value="Pep_M12B_propep"/>
    <property type="match status" value="1"/>
</dbReference>
<feature type="disulfide bond" evidence="7">
    <location>
        <begin position="556"/>
        <end position="566"/>
    </location>
</feature>
<keyword evidence="8" id="KW-0479">Metal-binding</keyword>
<feature type="domain" description="Disintegrin" evidence="12">
    <location>
        <begin position="320"/>
        <end position="406"/>
    </location>
</feature>
<evidence type="ECO:0000256" key="7">
    <source>
        <dbReference type="PROSITE-ProRule" id="PRU00076"/>
    </source>
</evidence>
<dbReference type="SMART" id="SM00050">
    <property type="entry name" value="DISIN"/>
    <property type="match status" value="1"/>
</dbReference>
<feature type="domain" description="EGF-like" evidence="11">
    <location>
        <begin position="552"/>
        <end position="584"/>
    </location>
</feature>
<dbReference type="InterPro" id="IPR024079">
    <property type="entry name" value="MetalloPept_cat_dom_sf"/>
</dbReference>
<feature type="domain" description="Peptidase M12B" evidence="13">
    <location>
        <begin position="140"/>
        <end position="312"/>
    </location>
</feature>
<evidence type="ECO:0000259" key="12">
    <source>
        <dbReference type="PROSITE" id="PS50214"/>
    </source>
</evidence>
<dbReference type="FunFam" id="3.40.390.10:FF:000002">
    <property type="entry name" value="Disintegrin and metalloproteinase domain-containing protein 22"/>
    <property type="match status" value="1"/>
</dbReference>
<organism evidence="14 15">
    <name type="scientific">Aldrovandia affinis</name>
    <dbReference type="NCBI Taxonomy" id="143900"/>
    <lineage>
        <taxon>Eukaryota</taxon>
        <taxon>Metazoa</taxon>
        <taxon>Chordata</taxon>
        <taxon>Craniata</taxon>
        <taxon>Vertebrata</taxon>
        <taxon>Euteleostomi</taxon>
        <taxon>Actinopterygii</taxon>
        <taxon>Neopterygii</taxon>
        <taxon>Teleostei</taxon>
        <taxon>Notacanthiformes</taxon>
        <taxon>Halosauridae</taxon>
        <taxon>Aldrovandia</taxon>
    </lineage>
</organism>
<reference evidence="14" key="1">
    <citation type="journal article" date="2023" name="Science">
        <title>Genome structures resolve the early diversification of teleost fishes.</title>
        <authorList>
            <person name="Parey E."/>
            <person name="Louis A."/>
            <person name="Montfort J."/>
            <person name="Bouchez O."/>
            <person name="Roques C."/>
            <person name="Iampietro C."/>
            <person name="Lluch J."/>
            <person name="Castinel A."/>
            <person name="Donnadieu C."/>
            <person name="Desvignes T."/>
            <person name="Floi Bucao C."/>
            <person name="Jouanno E."/>
            <person name="Wen M."/>
            <person name="Mejri S."/>
            <person name="Dirks R."/>
            <person name="Jansen H."/>
            <person name="Henkel C."/>
            <person name="Chen W.J."/>
            <person name="Zahm M."/>
            <person name="Cabau C."/>
            <person name="Klopp C."/>
            <person name="Thompson A.W."/>
            <person name="Robinson-Rechavi M."/>
            <person name="Braasch I."/>
            <person name="Lecointre G."/>
            <person name="Bobe J."/>
            <person name="Postlethwait J.H."/>
            <person name="Berthelot C."/>
            <person name="Roest Crollius H."/>
            <person name="Guiguen Y."/>
        </authorList>
    </citation>
    <scope>NUCLEOTIDE SEQUENCE</scope>
    <source>
        <strain evidence="14">NC1722</strain>
    </source>
</reference>
<dbReference type="PROSITE" id="PS50214">
    <property type="entry name" value="DISINTEGRIN_2"/>
    <property type="match status" value="1"/>
</dbReference>
<accession>A0AAD7R695</accession>
<dbReference type="Proteomes" id="UP001221898">
    <property type="component" value="Unassembled WGS sequence"/>
</dbReference>
<dbReference type="PRINTS" id="PR00289">
    <property type="entry name" value="DISINTEGRIN"/>
</dbReference>
<dbReference type="InterPro" id="IPR006586">
    <property type="entry name" value="ADAM_Cys-rich"/>
</dbReference>
<dbReference type="Gene3D" id="3.40.390.10">
    <property type="entry name" value="Collagenase (Catalytic Domain)"/>
    <property type="match status" value="1"/>
</dbReference>
<dbReference type="InterPro" id="IPR002870">
    <property type="entry name" value="Peptidase_M12B_N"/>
</dbReference>
<dbReference type="GO" id="GO:0006508">
    <property type="term" value="P:proteolysis"/>
    <property type="evidence" value="ECO:0007669"/>
    <property type="project" value="InterPro"/>
</dbReference>
<evidence type="ECO:0000313" key="14">
    <source>
        <dbReference type="EMBL" id="KAJ8366827.1"/>
    </source>
</evidence>
<dbReference type="GO" id="GO:0046872">
    <property type="term" value="F:metal ion binding"/>
    <property type="evidence" value="ECO:0007669"/>
    <property type="project" value="UniProtKB-KW"/>
</dbReference>
<dbReference type="Pfam" id="PF08516">
    <property type="entry name" value="ADAM_CR"/>
    <property type="match status" value="1"/>
</dbReference>
<gene>
    <name evidence="14" type="ORF">AAFF_G00339030</name>
</gene>
<evidence type="ECO:0000256" key="8">
    <source>
        <dbReference type="PROSITE-ProRule" id="PRU00276"/>
    </source>
</evidence>
<keyword evidence="3 10" id="KW-1133">Transmembrane helix</keyword>
<keyword evidence="15" id="KW-1185">Reference proteome</keyword>
<dbReference type="InterPro" id="IPR001590">
    <property type="entry name" value="Peptidase_M12B"/>
</dbReference>
<evidence type="ECO:0000313" key="15">
    <source>
        <dbReference type="Proteomes" id="UP001221898"/>
    </source>
</evidence>
<feature type="active site" evidence="8">
    <location>
        <position position="247"/>
    </location>
</feature>
<dbReference type="PANTHER" id="PTHR11905">
    <property type="entry name" value="ADAM A DISINTEGRIN AND METALLOPROTEASE DOMAIN"/>
    <property type="match status" value="1"/>
</dbReference>
<comment type="subcellular location">
    <subcellularLocation>
        <location evidence="1">Membrane</location>
        <topology evidence="1">Single-pass membrane protein</topology>
    </subcellularLocation>
</comment>
<dbReference type="AlphaFoldDB" id="A0AAD7R695"/>
<feature type="binding site" evidence="8">
    <location>
        <position position="250"/>
    </location>
    <ligand>
        <name>Zn(2+)</name>
        <dbReference type="ChEBI" id="CHEBI:29105"/>
        <note>catalytic</note>
    </ligand>
</feature>
<dbReference type="GO" id="GO:0016020">
    <property type="term" value="C:membrane"/>
    <property type="evidence" value="ECO:0007669"/>
    <property type="project" value="UniProtKB-SubCell"/>
</dbReference>
<feature type="disulfide bond" evidence="6">
    <location>
        <begin position="378"/>
        <end position="398"/>
    </location>
</feature>
<evidence type="ECO:0000259" key="13">
    <source>
        <dbReference type="PROSITE" id="PS50215"/>
    </source>
</evidence>
<dbReference type="GO" id="GO:0004222">
    <property type="term" value="F:metalloendopeptidase activity"/>
    <property type="evidence" value="ECO:0007669"/>
    <property type="project" value="InterPro"/>
</dbReference>
<dbReference type="InterPro" id="IPR001762">
    <property type="entry name" value="Disintegrin_dom"/>
</dbReference>
<feature type="disulfide bond" evidence="7">
    <location>
        <begin position="574"/>
        <end position="583"/>
    </location>
</feature>
<dbReference type="EMBL" id="JAINUG010000539">
    <property type="protein sequence ID" value="KAJ8366827.1"/>
    <property type="molecule type" value="Genomic_DNA"/>
</dbReference>
<evidence type="ECO:0000256" key="3">
    <source>
        <dbReference type="ARBA" id="ARBA00022989"/>
    </source>
</evidence>
<evidence type="ECO:0000256" key="4">
    <source>
        <dbReference type="ARBA" id="ARBA00023136"/>
    </source>
</evidence>
<protein>
    <recommendedName>
        <fullName evidence="16">ADAM metallopeptidase domain 12</fullName>
    </recommendedName>
</protein>
<dbReference type="Pfam" id="PF01421">
    <property type="entry name" value="Reprolysin"/>
    <property type="match status" value="1"/>
</dbReference>
<evidence type="ECO:0000256" key="6">
    <source>
        <dbReference type="PROSITE-ProRule" id="PRU00068"/>
    </source>
</evidence>
<dbReference type="SMART" id="SM00608">
    <property type="entry name" value="ACR"/>
    <property type="match status" value="1"/>
</dbReference>
<comment type="caution">
    <text evidence="14">The sequence shown here is derived from an EMBL/GenBank/DDBJ whole genome shotgun (WGS) entry which is preliminary data.</text>
</comment>
<feature type="transmembrane region" description="Helical" evidence="10">
    <location>
        <begin position="606"/>
        <end position="626"/>
    </location>
</feature>
<keyword evidence="4 10" id="KW-0472">Membrane</keyword>
<evidence type="ECO:0000259" key="11">
    <source>
        <dbReference type="PROSITE" id="PS50026"/>
    </source>
</evidence>
<keyword evidence="8" id="KW-0862">Zinc</keyword>
<dbReference type="FunFam" id="4.10.70.10:FF:000001">
    <property type="entry name" value="Disintegrin and metalloproteinase domain-containing protein 22"/>
    <property type="match status" value="1"/>
</dbReference>
<feature type="binding site" evidence="8">
    <location>
        <position position="246"/>
    </location>
    <ligand>
        <name>Zn(2+)</name>
        <dbReference type="ChEBI" id="CHEBI:29105"/>
        <note>catalytic</note>
    </ligand>
</feature>
<proteinExistence type="predicted"/>
<dbReference type="PROSITE" id="PS50215">
    <property type="entry name" value="ADAM_MEPRO"/>
    <property type="match status" value="1"/>
</dbReference>
<sequence length="831" mass="88651">MLNAQKVDDKGLFASRYSETHYQEDGSVVTATDNFTVNCYYHGEVQGRAHSDVTLSTCAGLRGFITLESKALVLEPAFDPDNGTHLVYRGENLRFPQGTCGHGHGASAVVPGNTGSPFGALGTRHKRHAQKTTKYVELIIVADNREFYRALNIRVALVGMEVWSDGDKCAVTQDPFTTLHEFLDWRKSTLLPHRPHDNAQLISGVYFQGTTIGMAPIMSMCTAEQSGGIVMDHSENPLGAAVTLAHELGHNFGMNHDTPERGCGCRSTVDRGGCIMTPSTGFPFPTVFSTCSKKDLAASLEKGVGMCLFNVPEVQVLYGGQKCGNGYVEEGEECDCGELEECSNPCCNASTCALKGDAACAHGQCCEHCQLKPAGTPCRESGNSCDLPEFCTGADALCPANVYLHDGHACHSVDGYCYNGVCQTHEQQCITLWGQGATPAPGLCFERVNSAGDPYGNCGKDSKGSFGKCEARDAKCSKIQCQGGANRPVIGTNAVSIETNIPLQEGGRILCRGTHVYLGDDMPDPGLVLTGTKCGEGLMCLNRQCQNVSMFGVHKCSGKCSGHGVCNNKKSCHCEALWAPPFCDTSGFGGSVDSGPMRLAADSRSLTVAILVTMTVVLAAGLIMCFKRKALIGLLSTNKKTTLEKLRSVGPSRTSSPSQTHLGYRASPLRQPPPKPPHSSSVYKPAHMGTEPLLPPHSLRRLPQYQPIHLSPPPAPPPHRVLPPLGHAPREEEACRSAPCHTSAPSGETRTGRNPALPRSPSLLTPWAGPLVWVTVPPPWGSVSPRPSRFPASPERRACPGSQGLCLLHHSHPDPPLGGALACRGLVPSLM</sequence>
<keyword evidence="2 10" id="KW-0812">Transmembrane</keyword>
<dbReference type="SUPFAM" id="SSF57552">
    <property type="entry name" value="Blood coagulation inhibitor (disintegrin)"/>
    <property type="match status" value="1"/>
</dbReference>
<keyword evidence="7" id="KW-0245">EGF-like domain</keyword>
<evidence type="ECO:0000256" key="5">
    <source>
        <dbReference type="ARBA" id="ARBA00023157"/>
    </source>
</evidence>
<feature type="compositionally biased region" description="Pro residues" evidence="9">
    <location>
        <begin position="710"/>
        <end position="721"/>
    </location>
</feature>
<dbReference type="PANTHER" id="PTHR11905:SF112">
    <property type="entry name" value="DISINTEGRIN AND METALLOPROTEINASE DOMAIN-CONTAINING PROTEIN 12"/>
    <property type="match status" value="1"/>
</dbReference>
<evidence type="ECO:0000256" key="2">
    <source>
        <dbReference type="ARBA" id="ARBA00022692"/>
    </source>
</evidence>
<dbReference type="CDD" id="cd04269">
    <property type="entry name" value="ZnMc_adamalysin_II_like"/>
    <property type="match status" value="1"/>
</dbReference>
<feature type="binding site" evidence="8">
    <location>
        <position position="256"/>
    </location>
    <ligand>
        <name>Zn(2+)</name>
        <dbReference type="ChEBI" id="CHEBI:29105"/>
        <note>catalytic</note>
    </ligand>
</feature>
<dbReference type="Gene3D" id="4.10.70.10">
    <property type="entry name" value="Disintegrin domain"/>
    <property type="match status" value="1"/>
</dbReference>
<evidence type="ECO:0000256" key="9">
    <source>
        <dbReference type="SAM" id="MobiDB-lite"/>
    </source>
</evidence>
<keyword evidence="5 7" id="KW-1015">Disulfide bond</keyword>
<comment type="caution">
    <text evidence="7">Lacks conserved residue(s) required for the propagation of feature annotation.</text>
</comment>
<evidence type="ECO:0008006" key="16">
    <source>
        <dbReference type="Google" id="ProtNLM"/>
    </source>
</evidence>
<dbReference type="SUPFAM" id="SSF55486">
    <property type="entry name" value="Metalloproteases ('zincins'), catalytic domain"/>
    <property type="match status" value="1"/>
</dbReference>
<evidence type="ECO:0000256" key="1">
    <source>
        <dbReference type="ARBA" id="ARBA00004167"/>
    </source>
</evidence>
<name>A0AAD7R695_9TELE</name>
<dbReference type="InterPro" id="IPR036436">
    <property type="entry name" value="Disintegrin_dom_sf"/>
</dbReference>
<dbReference type="PROSITE" id="PS50026">
    <property type="entry name" value="EGF_3"/>
    <property type="match status" value="1"/>
</dbReference>